<evidence type="ECO:0000313" key="3">
    <source>
        <dbReference type="Proteomes" id="UP000240883"/>
    </source>
</evidence>
<feature type="region of interest" description="Disordered" evidence="1">
    <location>
        <begin position="67"/>
        <end position="99"/>
    </location>
</feature>
<protein>
    <recommendedName>
        <fullName evidence="4">Myb-like domain-containing protein</fullName>
    </recommendedName>
</protein>
<gene>
    <name evidence="2" type="ORF">BS50DRAFT_649952</name>
</gene>
<proteinExistence type="predicted"/>
<evidence type="ECO:0000313" key="2">
    <source>
        <dbReference type="EMBL" id="PSN62741.1"/>
    </source>
</evidence>
<dbReference type="EMBL" id="KZ678141">
    <property type="protein sequence ID" value="PSN62741.1"/>
    <property type="molecule type" value="Genomic_DNA"/>
</dbReference>
<evidence type="ECO:0008006" key="4">
    <source>
        <dbReference type="Google" id="ProtNLM"/>
    </source>
</evidence>
<evidence type="ECO:0000256" key="1">
    <source>
        <dbReference type="SAM" id="MobiDB-lite"/>
    </source>
</evidence>
<dbReference type="AlphaFoldDB" id="A0A2T2NBA8"/>
<reference evidence="2 3" key="1">
    <citation type="journal article" date="2018" name="Front. Microbiol.">
        <title>Genome-Wide Analysis of Corynespora cassiicola Leaf Fall Disease Putative Effectors.</title>
        <authorList>
            <person name="Lopez D."/>
            <person name="Ribeiro S."/>
            <person name="Label P."/>
            <person name="Fumanal B."/>
            <person name="Venisse J.S."/>
            <person name="Kohler A."/>
            <person name="de Oliveira R.R."/>
            <person name="Labutti K."/>
            <person name="Lipzen A."/>
            <person name="Lail K."/>
            <person name="Bauer D."/>
            <person name="Ohm R.A."/>
            <person name="Barry K.W."/>
            <person name="Spatafora J."/>
            <person name="Grigoriev I.V."/>
            <person name="Martin F.M."/>
            <person name="Pujade-Renaud V."/>
        </authorList>
    </citation>
    <scope>NUCLEOTIDE SEQUENCE [LARGE SCALE GENOMIC DNA]</scope>
    <source>
        <strain evidence="2 3">Philippines</strain>
    </source>
</reference>
<name>A0A2T2NBA8_CORCC</name>
<sequence length="335" mass="38086">MHEKQPEERNTRYDERAISTSVHKSFQSVKASAYCPTNMYHHLEGPHLSGEPDILSPCLRTELVSEKSQLVKDMDPSEAHSRDNHESSSTYTDGSKATVPVHEVENDLSSGNYVADTDNGNPKDMISHGCALGTKALVPDLEARGLWTPGELVILVRTAEQRIPWADTMILLPNRSRDTARRMLGVLKDNKTISIPLRRFNHAEVPQKDIDEILREAAHFDKIAYCMQYGEIARENPNGVERQLDPNKRRARGMLSLWTMEEDEQLLRMYVYDCKGVKEIVKALPRKSLAMCKSRITYHAMGVPEAVRYTGPTVAYQRWIKKKMISRPDGKEDLL</sequence>
<keyword evidence="3" id="KW-1185">Reference proteome</keyword>
<feature type="compositionally biased region" description="Basic and acidic residues" evidence="1">
    <location>
        <begin position="67"/>
        <end position="86"/>
    </location>
</feature>
<dbReference type="Proteomes" id="UP000240883">
    <property type="component" value="Unassembled WGS sequence"/>
</dbReference>
<accession>A0A2T2NBA8</accession>
<organism evidence="2 3">
    <name type="scientific">Corynespora cassiicola Philippines</name>
    <dbReference type="NCBI Taxonomy" id="1448308"/>
    <lineage>
        <taxon>Eukaryota</taxon>
        <taxon>Fungi</taxon>
        <taxon>Dikarya</taxon>
        <taxon>Ascomycota</taxon>
        <taxon>Pezizomycotina</taxon>
        <taxon>Dothideomycetes</taxon>
        <taxon>Pleosporomycetidae</taxon>
        <taxon>Pleosporales</taxon>
        <taxon>Corynesporascaceae</taxon>
        <taxon>Corynespora</taxon>
    </lineage>
</organism>
<dbReference type="InterPro" id="IPR001005">
    <property type="entry name" value="SANT/Myb"/>
</dbReference>
<dbReference type="CDD" id="cd00167">
    <property type="entry name" value="SANT"/>
    <property type="match status" value="1"/>
</dbReference>